<feature type="compositionally biased region" description="Basic and acidic residues" evidence="1">
    <location>
        <begin position="236"/>
        <end position="251"/>
    </location>
</feature>
<accession>A0ABR1BPU9</accession>
<gene>
    <name evidence="2" type="primary">Necator_chrI.g1272</name>
    <name evidence="2" type="ORF">RB195_005146</name>
</gene>
<feature type="region of interest" description="Disordered" evidence="1">
    <location>
        <begin position="267"/>
        <end position="317"/>
    </location>
</feature>
<dbReference type="EMBL" id="JAVFWL010000001">
    <property type="protein sequence ID" value="KAK6727260.1"/>
    <property type="molecule type" value="Genomic_DNA"/>
</dbReference>
<protein>
    <recommendedName>
        <fullName evidence="4">C2H2-type domain-containing protein</fullName>
    </recommendedName>
</protein>
<name>A0ABR1BPU9_NECAM</name>
<evidence type="ECO:0008006" key="4">
    <source>
        <dbReference type="Google" id="ProtNLM"/>
    </source>
</evidence>
<reference evidence="2 3" key="1">
    <citation type="submission" date="2023-08" db="EMBL/GenBank/DDBJ databases">
        <title>A Necator americanus chromosomal reference genome.</title>
        <authorList>
            <person name="Ilik V."/>
            <person name="Petrzelkova K.J."/>
            <person name="Pardy F."/>
            <person name="Fuh T."/>
            <person name="Niatou-Singa F.S."/>
            <person name="Gouil Q."/>
            <person name="Baker L."/>
            <person name="Ritchie M.E."/>
            <person name="Jex A.R."/>
            <person name="Gazzola D."/>
            <person name="Li H."/>
            <person name="Toshio Fujiwara R."/>
            <person name="Zhan B."/>
            <person name="Aroian R.V."/>
            <person name="Pafco B."/>
            <person name="Schwarz E.M."/>
        </authorList>
    </citation>
    <scope>NUCLEOTIDE SEQUENCE [LARGE SCALE GENOMIC DNA]</scope>
    <source>
        <strain evidence="2 3">Aroian</strain>
        <tissue evidence="2">Whole animal</tissue>
    </source>
</reference>
<dbReference type="InterPro" id="IPR053360">
    <property type="entry name" value="Zinc_finger_domain"/>
</dbReference>
<keyword evidence="3" id="KW-1185">Reference proteome</keyword>
<organism evidence="2 3">
    <name type="scientific">Necator americanus</name>
    <name type="common">Human hookworm</name>
    <dbReference type="NCBI Taxonomy" id="51031"/>
    <lineage>
        <taxon>Eukaryota</taxon>
        <taxon>Metazoa</taxon>
        <taxon>Ecdysozoa</taxon>
        <taxon>Nematoda</taxon>
        <taxon>Chromadorea</taxon>
        <taxon>Rhabditida</taxon>
        <taxon>Rhabditina</taxon>
        <taxon>Rhabditomorpha</taxon>
        <taxon>Strongyloidea</taxon>
        <taxon>Ancylostomatidae</taxon>
        <taxon>Bunostominae</taxon>
        <taxon>Necator</taxon>
    </lineage>
</organism>
<feature type="compositionally biased region" description="Polar residues" evidence="1">
    <location>
        <begin position="224"/>
        <end position="235"/>
    </location>
</feature>
<evidence type="ECO:0000313" key="2">
    <source>
        <dbReference type="EMBL" id="KAK6727260.1"/>
    </source>
</evidence>
<feature type="compositionally biased region" description="Polar residues" evidence="1">
    <location>
        <begin position="307"/>
        <end position="317"/>
    </location>
</feature>
<feature type="region of interest" description="Disordered" evidence="1">
    <location>
        <begin position="224"/>
        <end position="251"/>
    </location>
</feature>
<evidence type="ECO:0000256" key="1">
    <source>
        <dbReference type="SAM" id="MobiDB-lite"/>
    </source>
</evidence>
<dbReference type="PANTHER" id="PTHR36945">
    <property type="entry name" value="HIGH INCIDENCE OF MALES (INCREASED X CHROMOSOME LOSS)-RELATED-RELATED"/>
    <property type="match status" value="1"/>
</dbReference>
<comment type="caution">
    <text evidence="2">The sequence shown here is derived from an EMBL/GenBank/DDBJ whole genome shotgun (WGS) entry which is preliminary data.</text>
</comment>
<proteinExistence type="predicted"/>
<sequence length="444" mass="50278">MRGRTIAPLDNWEDYYVQINIYNTNLRKLREEGVDIEDMLNHIGYRSVVMNVPIMPNFSKDPVINTNCAESFVAPEEQPYCCSSVKENAGAILRSEPKSLAADDASLPGDKNCDVQSIDWTIDKTLFTDCLADTDIESILSPPQEKQSVELSVLCSREIHQRSSVEESLRVGLFEHIRQPPEHIDDRNGCNAFDDEQSLIGSDPQRNTSLEPLEPIHIISAARSLQQNKNVSSPSKDIRRPEPTILRRQDADICDNMLNRDECNSKEDNAGAVATPPSSRGCKRRRPAKSKDLSPAEDELKEDGLHQCSSGKTPTPKQTCKDRFFECQIAGCGSRLVLRKGYSKNRLIDHVRIHWGKLVKRCKLCDYTATHVRKIYCHHKYSHKGTAFEGAISMETMDDLKELLDLWKYCFPGWFEWVHGGTAQWCNATEVKTDRSIEIPHGSE</sequence>
<evidence type="ECO:0000313" key="3">
    <source>
        <dbReference type="Proteomes" id="UP001303046"/>
    </source>
</evidence>
<dbReference type="PANTHER" id="PTHR36945:SF1">
    <property type="entry name" value="ZINC FINGER PROTEIN C02F5.12-RELATED"/>
    <property type="match status" value="1"/>
</dbReference>
<dbReference type="Proteomes" id="UP001303046">
    <property type="component" value="Unassembled WGS sequence"/>
</dbReference>